<dbReference type="PANTHER" id="PTHR30346:SF0">
    <property type="entry name" value="HCA OPERON TRANSCRIPTIONAL ACTIVATOR HCAR"/>
    <property type="match status" value="1"/>
</dbReference>
<dbReference type="SUPFAM" id="SSF53850">
    <property type="entry name" value="Periplasmic binding protein-like II"/>
    <property type="match status" value="1"/>
</dbReference>
<keyword evidence="7" id="KW-1185">Reference proteome</keyword>
<keyword evidence="4" id="KW-0804">Transcription</keyword>
<evidence type="ECO:0000256" key="1">
    <source>
        <dbReference type="ARBA" id="ARBA00009437"/>
    </source>
</evidence>
<dbReference type="InterPro" id="IPR036390">
    <property type="entry name" value="WH_DNA-bd_sf"/>
</dbReference>
<reference evidence="6 7" key="1">
    <citation type="submission" date="2020-08" db="EMBL/GenBank/DDBJ databases">
        <title>Genomic Encyclopedia of Type Strains, Phase IV (KMG-IV): sequencing the most valuable type-strain genomes for metagenomic binning, comparative biology and taxonomic classification.</title>
        <authorList>
            <person name="Goeker M."/>
        </authorList>
    </citation>
    <scope>NUCLEOTIDE SEQUENCE [LARGE SCALE GENOMIC DNA]</scope>
    <source>
        <strain evidence="6 7">DSM 101535</strain>
    </source>
</reference>
<evidence type="ECO:0000256" key="2">
    <source>
        <dbReference type="ARBA" id="ARBA00023015"/>
    </source>
</evidence>
<dbReference type="InterPro" id="IPR036388">
    <property type="entry name" value="WH-like_DNA-bd_sf"/>
</dbReference>
<dbReference type="GO" id="GO:0003677">
    <property type="term" value="F:DNA binding"/>
    <property type="evidence" value="ECO:0007669"/>
    <property type="project" value="UniProtKB-KW"/>
</dbReference>
<evidence type="ECO:0000259" key="5">
    <source>
        <dbReference type="PROSITE" id="PS50931"/>
    </source>
</evidence>
<protein>
    <submittedName>
        <fullName evidence="6">DNA-binding transcriptional LysR family regulator</fullName>
    </submittedName>
</protein>
<dbReference type="Proteomes" id="UP000560131">
    <property type="component" value="Unassembled WGS sequence"/>
</dbReference>
<name>A0ABR6N2A3_9SPHN</name>
<dbReference type="EMBL" id="JACIJN010000002">
    <property type="protein sequence ID" value="MBB5724674.1"/>
    <property type="molecule type" value="Genomic_DNA"/>
</dbReference>
<gene>
    <name evidence="6" type="ORF">FHS97_000582</name>
</gene>
<keyword evidence="2" id="KW-0805">Transcription regulation</keyword>
<dbReference type="Pfam" id="PF03466">
    <property type="entry name" value="LysR_substrate"/>
    <property type="match status" value="1"/>
</dbReference>
<feature type="domain" description="HTH lysR-type" evidence="5">
    <location>
        <begin position="25"/>
        <end position="82"/>
    </location>
</feature>
<evidence type="ECO:0000313" key="6">
    <source>
        <dbReference type="EMBL" id="MBB5724674.1"/>
    </source>
</evidence>
<dbReference type="PRINTS" id="PR00039">
    <property type="entry name" value="HTHLYSR"/>
</dbReference>
<comment type="similarity">
    <text evidence="1">Belongs to the LysR transcriptional regulatory family.</text>
</comment>
<dbReference type="InterPro" id="IPR000847">
    <property type="entry name" value="LysR_HTH_N"/>
</dbReference>
<dbReference type="InterPro" id="IPR005119">
    <property type="entry name" value="LysR_subst-bd"/>
</dbReference>
<keyword evidence="3 6" id="KW-0238">DNA-binding</keyword>
<dbReference type="Gene3D" id="1.10.10.10">
    <property type="entry name" value="Winged helix-like DNA-binding domain superfamily/Winged helix DNA-binding domain"/>
    <property type="match status" value="1"/>
</dbReference>
<evidence type="ECO:0000313" key="7">
    <source>
        <dbReference type="Proteomes" id="UP000560131"/>
    </source>
</evidence>
<dbReference type="PROSITE" id="PS50931">
    <property type="entry name" value="HTH_LYSR"/>
    <property type="match status" value="1"/>
</dbReference>
<dbReference type="Gene3D" id="3.40.190.10">
    <property type="entry name" value="Periplasmic binding protein-like II"/>
    <property type="match status" value="1"/>
</dbReference>
<dbReference type="Pfam" id="PF00126">
    <property type="entry name" value="HTH_1"/>
    <property type="match status" value="1"/>
</dbReference>
<dbReference type="PANTHER" id="PTHR30346">
    <property type="entry name" value="TRANSCRIPTIONAL DUAL REGULATOR HCAR-RELATED"/>
    <property type="match status" value="1"/>
</dbReference>
<evidence type="ECO:0000256" key="4">
    <source>
        <dbReference type="ARBA" id="ARBA00023163"/>
    </source>
</evidence>
<accession>A0ABR6N2A3</accession>
<dbReference type="SUPFAM" id="SSF46785">
    <property type="entry name" value="Winged helix' DNA-binding domain"/>
    <property type="match status" value="1"/>
</dbReference>
<dbReference type="CDD" id="cd05466">
    <property type="entry name" value="PBP2_LTTR_substrate"/>
    <property type="match status" value="1"/>
</dbReference>
<evidence type="ECO:0000256" key="3">
    <source>
        <dbReference type="ARBA" id="ARBA00023125"/>
    </source>
</evidence>
<proteinExistence type="inferred from homology"/>
<organism evidence="6 7">
    <name type="scientific">Sphingomonas endophytica</name>
    <dbReference type="NCBI Taxonomy" id="869719"/>
    <lineage>
        <taxon>Bacteria</taxon>
        <taxon>Pseudomonadati</taxon>
        <taxon>Pseudomonadota</taxon>
        <taxon>Alphaproteobacteria</taxon>
        <taxon>Sphingomonadales</taxon>
        <taxon>Sphingomonadaceae</taxon>
        <taxon>Sphingomonas</taxon>
    </lineage>
</organism>
<comment type="caution">
    <text evidence="6">The sequence shown here is derived from an EMBL/GenBank/DDBJ whole genome shotgun (WGS) entry which is preliminary data.</text>
</comment>
<sequence>MTRLFRSKNSHDPKEHTFLCSTKRIPLVSLRQVLTVAEYLNFHHAANHLGVSQSSVSARIKALEEELGILIFERRHRGVRLTEAGRRFVVEVSAGIEQVDHAVRTASTLSMGTSGRLAIGLHSSMAGGFLADLRRRFRSDYPEVEQTVVEGRAAETISNLRGAKLDVAFVMGAVDVPDCHSKPL</sequence>